<protein>
    <submittedName>
        <fullName evidence="1">Uncharacterized protein</fullName>
    </submittedName>
</protein>
<reference evidence="1 2" key="1">
    <citation type="submission" date="2020-03" db="EMBL/GenBank/DDBJ databases">
        <title>Whole genome shotgun sequence of Phytohabitans flavus NBRC 107702.</title>
        <authorList>
            <person name="Komaki H."/>
            <person name="Tamura T."/>
        </authorList>
    </citation>
    <scope>NUCLEOTIDE SEQUENCE [LARGE SCALE GENOMIC DNA]</scope>
    <source>
        <strain evidence="1 2">NBRC 107702</strain>
    </source>
</reference>
<gene>
    <name evidence="1" type="ORF">Pflav_047930</name>
</gene>
<dbReference type="EMBL" id="AP022870">
    <property type="protein sequence ID" value="BCB78383.1"/>
    <property type="molecule type" value="Genomic_DNA"/>
</dbReference>
<dbReference type="RefSeq" id="WP_173037996.1">
    <property type="nucleotide sequence ID" value="NZ_AP022870.1"/>
</dbReference>
<name>A0A6F8XX48_9ACTN</name>
<proteinExistence type="predicted"/>
<dbReference type="KEGG" id="pfla:Pflav_047930"/>
<accession>A0A6F8XX48</accession>
<evidence type="ECO:0000313" key="1">
    <source>
        <dbReference type="EMBL" id="BCB78383.1"/>
    </source>
</evidence>
<keyword evidence="2" id="KW-1185">Reference proteome</keyword>
<sequence length="163" mass="18103">MTSFNVVLVVPLTAELAAEGPSDPDYESVVMELCSRLAETDCVFRMAGFGQEQWPVDIRYDLSTLIEQLPDLLNGLRSNGSVEVDLYGQGVERTLSFVVNGDRVTAACASRTGWMPNPDVEEIDLAELLAMIESVAFEFAKFMRMVWPQCAKTAPFVDWVSVR</sequence>
<dbReference type="AlphaFoldDB" id="A0A6F8XX48"/>
<organism evidence="1 2">
    <name type="scientific">Phytohabitans flavus</name>
    <dbReference type="NCBI Taxonomy" id="1076124"/>
    <lineage>
        <taxon>Bacteria</taxon>
        <taxon>Bacillati</taxon>
        <taxon>Actinomycetota</taxon>
        <taxon>Actinomycetes</taxon>
        <taxon>Micromonosporales</taxon>
        <taxon>Micromonosporaceae</taxon>
    </lineage>
</organism>
<reference evidence="1 2" key="2">
    <citation type="submission" date="2020-03" db="EMBL/GenBank/DDBJ databases">
        <authorList>
            <person name="Ichikawa N."/>
            <person name="Kimura A."/>
            <person name="Kitahashi Y."/>
            <person name="Uohara A."/>
        </authorList>
    </citation>
    <scope>NUCLEOTIDE SEQUENCE [LARGE SCALE GENOMIC DNA]</scope>
    <source>
        <strain evidence="1 2">NBRC 107702</strain>
    </source>
</reference>
<evidence type="ECO:0000313" key="2">
    <source>
        <dbReference type="Proteomes" id="UP000502508"/>
    </source>
</evidence>
<dbReference type="Proteomes" id="UP000502508">
    <property type="component" value="Chromosome"/>
</dbReference>